<feature type="domain" description="TfoX C-terminal" evidence="2">
    <location>
        <begin position="115"/>
        <end position="193"/>
    </location>
</feature>
<evidence type="ECO:0000313" key="4">
    <source>
        <dbReference type="Proteomes" id="UP000053724"/>
    </source>
</evidence>
<evidence type="ECO:0000313" key="3">
    <source>
        <dbReference type="EMBL" id="KQA23830.1"/>
    </source>
</evidence>
<dbReference type="Gene3D" id="1.10.150.20">
    <property type="entry name" value="5' to 3' exonuclease, C-terminal subdomain"/>
    <property type="match status" value="1"/>
</dbReference>
<dbReference type="InterPro" id="IPR007076">
    <property type="entry name" value="TfoX_N"/>
</dbReference>
<accession>A0A0Q0TA63</accession>
<dbReference type="Pfam" id="PF04994">
    <property type="entry name" value="TfoX_C"/>
    <property type="match status" value="1"/>
</dbReference>
<reference evidence="3 4" key="1">
    <citation type="journal article" date="2015" name="Genome Biol. Evol.">
        <title>The Dynamics of Genetic Interactions between Vibrio metoecus and Vibrio cholerae, Two Close Relatives Co-Occurring in the Environment.</title>
        <authorList>
            <person name="Orata F.D."/>
            <person name="Kirchberger P.C."/>
            <person name="Meheust R."/>
            <person name="Barlow E.J."/>
            <person name="Tarr C.L."/>
            <person name="Boucher Y."/>
        </authorList>
    </citation>
    <scope>NUCLEOTIDE SEQUENCE [LARGE SCALE GENOMIC DNA]</scope>
    <source>
        <strain evidence="3 4">08-2459</strain>
    </source>
</reference>
<dbReference type="SUPFAM" id="SSF159894">
    <property type="entry name" value="YgaC/TfoX-N like"/>
    <property type="match status" value="1"/>
</dbReference>
<dbReference type="Proteomes" id="UP000053724">
    <property type="component" value="Unassembled WGS sequence"/>
</dbReference>
<dbReference type="EMBL" id="LCUF01000007">
    <property type="protein sequence ID" value="KQA23830.1"/>
    <property type="molecule type" value="Genomic_DNA"/>
</dbReference>
<protein>
    <submittedName>
        <fullName evidence="3">DNA transformation protein</fullName>
    </submittedName>
</protein>
<feature type="domain" description="TfoX N-terminal" evidence="1">
    <location>
        <begin position="12"/>
        <end position="102"/>
    </location>
</feature>
<evidence type="ECO:0000259" key="1">
    <source>
        <dbReference type="Pfam" id="PF04993"/>
    </source>
</evidence>
<comment type="caution">
    <text evidence="3">The sequence shown here is derived from an EMBL/GenBank/DDBJ whole genome shotgun (WGS) entry which is preliminary data.</text>
</comment>
<dbReference type="InterPro" id="IPR007077">
    <property type="entry name" value="TfoX_C"/>
</dbReference>
<dbReference type="AlphaFoldDB" id="A0A0Q0TA63"/>
<sequence>MDKPVLKDSMRLFEQLGRVKSRSMFGGFGIFVDETMFALVVNDTLHIRADDATIEKFKQQGYEPYVYKKRGFPVVTKYYALPDDCWSNPASILSEARIALEVAKTERETQAQAKPDRLKDLPNLRLATERMLKKAGIESVESLHSFGSVEAYKAIQRTHSAEVSLELLWALEGAIEGKHWSVIPQNRRDELLSTPLISRF</sequence>
<dbReference type="PANTHER" id="PTHR36121">
    <property type="entry name" value="PROTEIN SXY"/>
    <property type="match status" value="1"/>
</dbReference>
<dbReference type="Gene3D" id="3.30.1460.30">
    <property type="entry name" value="YgaC/TfoX-N like chaperone"/>
    <property type="match status" value="1"/>
</dbReference>
<dbReference type="PIRSF" id="PIRSF028788">
    <property type="entry name" value="TfoX_Sxy"/>
    <property type="match status" value="1"/>
</dbReference>
<organism evidence="3 4">
    <name type="scientific">Vibrio metoecus</name>
    <dbReference type="NCBI Taxonomy" id="1481663"/>
    <lineage>
        <taxon>Bacteria</taxon>
        <taxon>Pseudomonadati</taxon>
        <taxon>Pseudomonadota</taxon>
        <taxon>Gammaproteobacteria</taxon>
        <taxon>Vibrionales</taxon>
        <taxon>Vibrionaceae</taxon>
        <taxon>Vibrio</taxon>
    </lineage>
</organism>
<dbReference type="InterPro" id="IPR026256">
    <property type="entry name" value="TfoX-like_gammaprotbact"/>
</dbReference>
<dbReference type="Pfam" id="PF04993">
    <property type="entry name" value="TfoX_N"/>
    <property type="match status" value="1"/>
</dbReference>
<dbReference type="PANTHER" id="PTHR36121:SF1">
    <property type="entry name" value="PROTEIN SXY"/>
    <property type="match status" value="1"/>
</dbReference>
<name>A0A0Q0TA63_VIBMT</name>
<gene>
    <name evidence="3" type="ORF">AAY55_07665</name>
</gene>
<evidence type="ECO:0000259" key="2">
    <source>
        <dbReference type="Pfam" id="PF04994"/>
    </source>
</evidence>
<dbReference type="PATRIC" id="fig|1481663.8.peg.4703"/>
<dbReference type="InterPro" id="IPR047525">
    <property type="entry name" value="TfoX-like"/>
</dbReference>
<dbReference type="GO" id="GO:0030420">
    <property type="term" value="P:establishment of competence for transformation"/>
    <property type="evidence" value="ECO:0007669"/>
    <property type="project" value="InterPro"/>
</dbReference>
<proteinExistence type="predicted"/>